<proteinExistence type="predicted"/>
<feature type="region of interest" description="Disordered" evidence="1">
    <location>
        <begin position="1"/>
        <end position="64"/>
    </location>
</feature>
<feature type="compositionally biased region" description="Basic and acidic residues" evidence="1">
    <location>
        <begin position="53"/>
        <end position="64"/>
    </location>
</feature>
<name>A0ABQ5RFF5_9MICO</name>
<comment type="caution">
    <text evidence="2">The sequence shown here is derived from an EMBL/GenBank/DDBJ whole genome shotgun (WGS) entry which is preliminary data.</text>
</comment>
<feature type="compositionally biased region" description="Low complexity" evidence="1">
    <location>
        <begin position="1"/>
        <end position="15"/>
    </location>
</feature>
<gene>
    <name evidence="2" type="ORF">BCONGLO52_14150</name>
</gene>
<evidence type="ECO:0000313" key="3">
    <source>
        <dbReference type="Proteomes" id="UP001144451"/>
    </source>
</evidence>
<evidence type="ECO:0000313" key="2">
    <source>
        <dbReference type="EMBL" id="GLI30574.1"/>
    </source>
</evidence>
<dbReference type="EMBL" id="BSDQ01000001">
    <property type="protein sequence ID" value="GLI30574.1"/>
    <property type="molecule type" value="Genomic_DNA"/>
</dbReference>
<reference evidence="2" key="1">
    <citation type="submission" date="2022-12" db="EMBL/GenBank/DDBJ databases">
        <title>Reference genome sequencing for broad-spectrum identification of bacterial and archaeal isolates by mass spectrometry.</title>
        <authorList>
            <person name="Sekiguchi Y."/>
            <person name="Tourlousse D.M."/>
        </authorList>
    </citation>
    <scope>NUCLEOTIDE SEQUENCE</scope>
    <source>
        <strain evidence="2">5-2</strain>
    </source>
</reference>
<accession>A0ABQ5RFF5</accession>
<evidence type="ECO:0000256" key="1">
    <source>
        <dbReference type="SAM" id="MobiDB-lite"/>
    </source>
</evidence>
<keyword evidence="3" id="KW-1185">Reference proteome</keyword>
<dbReference type="Proteomes" id="UP001144451">
    <property type="component" value="Unassembled WGS sequence"/>
</dbReference>
<organism evidence="2 3">
    <name type="scientific">Brachybacterium conglomeratum</name>
    <dbReference type="NCBI Taxonomy" id="47846"/>
    <lineage>
        <taxon>Bacteria</taxon>
        <taxon>Bacillati</taxon>
        <taxon>Actinomycetota</taxon>
        <taxon>Actinomycetes</taxon>
        <taxon>Micrococcales</taxon>
        <taxon>Dermabacteraceae</taxon>
        <taxon>Brachybacterium</taxon>
    </lineage>
</organism>
<feature type="compositionally biased region" description="Basic and acidic residues" evidence="1">
    <location>
        <begin position="16"/>
        <end position="25"/>
    </location>
</feature>
<sequence>MRSCPTSSRSRSSSSRQREARRWEISDPAMLRQEDLAEPLEGPGEGDSPDAGEQAHTREPAPQG</sequence>
<protein>
    <submittedName>
        <fullName evidence="2">Uncharacterized protein</fullName>
    </submittedName>
</protein>